<dbReference type="RefSeq" id="WP_227323569.1">
    <property type="nucleotide sequence ID" value="NZ_JAESVB010000020.1"/>
</dbReference>
<dbReference type="EMBL" id="JAESVB010000020">
    <property type="protein sequence ID" value="MCB8877924.1"/>
    <property type="molecule type" value="Genomic_DNA"/>
</dbReference>
<sequence length="153" mass="16759">MTLQVDATIIVRCLLVLLFFPFSALDKTLNFRGAVGQAQQLFKQRPVAVAMIAIGLMVEIFMPLGIVSGIADRLAAFILAGYCAVTALLFKPFWEQGDFWAHGQSKGRDLFWDFLKNFALAGGFLLITINTDGSGLHALLSDPLQSSHPYATH</sequence>
<dbReference type="Pfam" id="PF07681">
    <property type="entry name" value="DoxX"/>
    <property type="match status" value="1"/>
</dbReference>
<keyword evidence="3 5" id="KW-1133">Transmembrane helix</keyword>
<organism evidence="6 7">
    <name type="scientific">Acidisoma silvae</name>
    <dbReference type="NCBI Taxonomy" id="2802396"/>
    <lineage>
        <taxon>Bacteria</taxon>
        <taxon>Pseudomonadati</taxon>
        <taxon>Pseudomonadota</taxon>
        <taxon>Alphaproteobacteria</taxon>
        <taxon>Acetobacterales</taxon>
        <taxon>Acidocellaceae</taxon>
        <taxon>Acidisoma</taxon>
    </lineage>
</organism>
<accession>A0A963YVK0</accession>
<evidence type="ECO:0000256" key="2">
    <source>
        <dbReference type="ARBA" id="ARBA00022692"/>
    </source>
</evidence>
<gene>
    <name evidence="6" type="ORF">ASILVAE211_22225</name>
</gene>
<evidence type="ECO:0000256" key="1">
    <source>
        <dbReference type="ARBA" id="ARBA00004141"/>
    </source>
</evidence>
<evidence type="ECO:0000313" key="6">
    <source>
        <dbReference type="EMBL" id="MCB8877924.1"/>
    </source>
</evidence>
<proteinExistence type="predicted"/>
<comment type="caution">
    <text evidence="6">The sequence shown here is derived from an EMBL/GenBank/DDBJ whole genome shotgun (WGS) entry which is preliminary data.</text>
</comment>
<evidence type="ECO:0000256" key="5">
    <source>
        <dbReference type="SAM" id="Phobius"/>
    </source>
</evidence>
<evidence type="ECO:0000256" key="3">
    <source>
        <dbReference type="ARBA" id="ARBA00022989"/>
    </source>
</evidence>
<feature type="transmembrane region" description="Helical" evidence="5">
    <location>
        <begin position="46"/>
        <end position="67"/>
    </location>
</feature>
<reference evidence="6" key="1">
    <citation type="journal article" date="2021" name="Microorganisms">
        <title>Acidisoma silvae sp. nov. and Acidisomacellulosilytica sp. nov., Two Acidophilic Bacteria Isolated from Decaying Wood, Hydrolyzing Cellulose and Producing Poly-3-hydroxybutyrate.</title>
        <authorList>
            <person name="Mieszkin S."/>
            <person name="Pouder E."/>
            <person name="Uroz S."/>
            <person name="Simon-Colin C."/>
            <person name="Alain K."/>
        </authorList>
    </citation>
    <scope>NUCLEOTIDE SEQUENCE</scope>
    <source>
        <strain evidence="6">HW T2.11</strain>
    </source>
</reference>
<evidence type="ECO:0000256" key="4">
    <source>
        <dbReference type="ARBA" id="ARBA00023136"/>
    </source>
</evidence>
<keyword evidence="7" id="KW-1185">Reference proteome</keyword>
<dbReference type="Proteomes" id="UP000708298">
    <property type="component" value="Unassembled WGS sequence"/>
</dbReference>
<protein>
    <submittedName>
        <fullName evidence="6">DoxX family protein</fullName>
    </submittedName>
</protein>
<feature type="transmembrane region" description="Helical" evidence="5">
    <location>
        <begin position="6"/>
        <end position="25"/>
    </location>
</feature>
<keyword evidence="4 5" id="KW-0472">Membrane</keyword>
<comment type="subcellular location">
    <subcellularLocation>
        <location evidence="1">Membrane</location>
        <topology evidence="1">Multi-pass membrane protein</topology>
    </subcellularLocation>
</comment>
<feature type="transmembrane region" description="Helical" evidence="5">
    <location>
        <begin position="110"/>
        <end position="129"/>
    </location>
</feature>
<dbReference type="GO" id="GO:0016020">
    <property type="term" value="C:membrane"/>
    <property type="evidence" value="ECO:0007669"/>
    <property type="project" value="UniProtKB-SubCell"/>
</dbReference>
<dbReference type="AlphaFoldDB" id="A0A963YVK0"/>
<name>A0A963YVK0_9PROT</name>
<evidence type="ECO:0000313" key="7">
    <source>
        <dbReference type="Proteomes" id="UP000708298"/>
    </source>
</evidence>
<reference evidence="6" key="2">
    <citation type="submission" date="2021-01" db="EMBL/GenBank/DDBJ databases">
        <authorList>
            <person name="Mieszkin S."/>
            <person name="Pouder E."/>
            <person name="Alain K."/>
        </authorList>
    </citation>
    <scope>NUCLEOTIDE SEQUENCE</scope>
    <source>
        <strain evidence="6">HW T2.11</strain>
    </source>
</reference>
<feature type="transmembrane region" description="Helical" evidence="5">
    <location>
        <begin position="73"/>
        <end position="90"/>
    </location>
</feature>
<dbReference type="InterPro" id="IPR032808">
    <property type="entry name" value="DoxX"/>
</dbReference>
<keyword evidence="2 5" id="KW-0812">Transmembrane</keyword>